<evidence type="ECO:0000313" key="2">
    <source>
        <dbReference type="Proteomes" id="UP000198736"/>
    </source>
</evidence>
<gene>
    <name evidence="1" type="ORF">COMA2_140099</name>
</gene>
<evidence type="ECO:0000313" key="1">
    <source>
        <dbReference type="EMBL" id="CUS33829.1"/>
    </source>
</evidence>
<protein>
    <submittedName>
        <fullName evidence="1">Uncharacterized protein</fullName>
    </submittedName>
</protein>
<keyword evidence="2" id="KW-1185">Reference proteome</keyword>
<organism evidence="1 2">
    <name type="scientific">Candidatus Nitrospira nitrificans</name>
    <dbReference type="NCBI Taxonomy" id="1742973"/>
    <lineage>
        <taxon>Bacteria</taxon>
        <taxon>Pseudomonadati</taxon>
        <taxon>Nitrospirota</taxon>
        <taxon>Nitrospiria</taxon>
        <taxon>Nitrospirales</taxon>
        <taxon>Nitrospiraceae</taxon>
        <taxon>Nitrospira</taxon>
    </lineage>
</organism>
<dbReference type="Proteomes" id="UP000198736">
    <property type="component" value="Unassembled WGS sequence"/>
</dbReference>
<dbReference type="AlphaFoldDB" id="A0A0S4L8H2"/>
<proteinExistence type="predicted"/>
<reference evidence="2" key="1">
    <citation type="submission" date="2015-10" db="EMBL/GenBank/DDBJ databases">
        <authorList>
            <person name="Luecker S."/>
            <person name="Luecker S."/>
        </authorList>
    </citation>
    <scope>NUCLEOTIDE SEQUENCE [LARGE SCALE GENOMIC DNA]</scope>
</reference>
<name>A0A0S4L8H2_9BACT</name>
<dbReference type="EMBL" id="CZPZ01000006">
    <property type="protein sequence ID" value="CUS33829.1"/>
    <property type="molecule type" value="Genomic_DNA"/>
</dbReference>
<accession>A0A0S4L8H2</accession>
<sequence length="23" mass="2685">MRGEELGENLSSLNPQEFMINYI</sequence>